<sequence>MSKFEKSEWAEEGHAKQFLENADIYILERQRLFKILKSFYRYFLRNKVNKRPIKILDLGCGGGALTRELLKEDPEIEATLVDGSAEMLKNAKKNLESHPNFIFIEKTFQELLEDELEGNDIIGEGFDFVVSSLAIHHLHTEEKKSLFSYIHGHLNSGGFFLNIETVKASTDELESWYRVLWSEWIGENQVKLKVKQSFEYLPEQYKDNPDNHPDTLKVQLESLEAVGFSQVDCYYKYGIFSIYGGKK</sequence>
<dbReference type="InterPro" id="IPR013217">
    <property type="entry name" value="Methyltransf_12"/>
</dbReference>
<keyword evidence="2" id="KW-0489">Methyltransferase</keyword>
<dbReference type="RefSeq" id="WP_048085741.1">
    <property type="nucleotide sequence ID" value="NZ_CP006933.1"/>
</dbReference>
<feature type="domain" description="Methyltransferase type 12" evidence="1">
    <location>
        <begin position="56"/>
        <end position="160"/>
    </location>
</feature>
<dbReference type="GO" id="GO:0032259">
    <property type="term" value="P:methylation"/>
    <property type="evidence" value="ECO:0007669"/>
    <property type="project" value="UniProtKB-KW"/>
</dbReference>
<organism evidence="2 3">
    <name type="scientific">Methanobacterium formicicum</name>
    <dbReference type="NCBI Taxonomy" id="2162"/>
    <lineage>
        <taxon>Archaea</taxon>
        <taxon>Methanobacteriati</taxon>
        <taxon>Methanobacteriota</taxon>
        <taxon>Methanomada group</taxon>
        <taxon>Methanobacteria</taxon>
        <taxon>Methanobacteriales</taxon>
        <taxon>Methanobacteriaceae</taxon>
        <taxon>Methanobacterium</taxon>
    </lineage>
</organism>
<evidence type="ECO:0000313" key="2">
    <source>
        <dbReference type="EMBL" id="AIS32974.1"/>
    </source>
</evidence>
<dbReference type="AlphaFoldDB" id="A0A089ZVT1"/>
<evidence type="ECO:0000259" key="1">
    <source>
        <dbReference type="Pfam" id="PF08242"/>
    </source>
</evidence>
<keyword evidence="2" id="KW-0808">Transferase</keyword>
<dbReference type="Gene3D" id="3.40.50.150">
    <property type="entry name" value="Vaccinia Virus protein VP39"/>
    <property type="match status" value="1"/>
</dbReference>
<dbReference type="InterPro" id="IPR029063">
    <property type="entry name" value="SAM-dependent_MTases_sf"/>
</dbReference>
<dbReference type="STRING" id="2162.BRM9_2172"/>
<dbReference type="GO" id="GO:0008168">
    <property type="term" value="F:methyltransferase activity"/>
    <property type="evidence" value="ECO:0007669"/>
    <property type="project" value="UniProtKB-KW"/>
</dbReference>
<dbReference type="KEGG" id="mfc:BRM9_2172"/>
<protein>
    <submittedName>
        <fullName evidence="2">SAM-dependent methyltransferase</fullName>
    </submittedName>
</protein>
<reference evidence="2 3" key="1">
    <citation type="submission" date="2013-12" db="EMBL/GenBank/DDBJ databases">
        <title>The complete genome sequence of Methanobacterium sp. BRM9.</title>
        <authorList>
            <consortium name="Pastoral Greenhouse Gas Research Consortium"/>
            <person name="Kelly W.J."/>
            <person name="Leahy S.C."/>
            <person name="Perry R."/>
            <person name="Li D."/>
            <person name="Altermann E."/>
            <person name="Lambie S.C."/>
            <person name="Attwood G.T."/>
        </authorList>
    </citation>
    <scope>NUCLEOTIDE SEQUENCE [LARGE SCALE GENOMIC DNA]</scope>
    <source>
        <strain evidence="2 3">BRM9</strain>
    </source>
</reference>
<dbReference type="PANTHER" id="PTHR43861">
    <property type="entry name" value="TRANS-ACONITATE 2-METHYLTRANSFERASE-RELATED"/>
    <property type="match status" value="1"/>
</dbReference>
<proteinExistence type="predicted"/>
<dbReference type="EMBL" id="CP006933">
    <property type="protein sequence ID" value="AIS32974.1"/>
    <property type="molecule type" value="Genomic_DNA"/>
</dbReference>
<name>A0A089ZVT1_METFO</name>
<accession>A0A089ZVT1</accession>
<dbReference type="Proteomes" id="UP000029661">
    <property type="component" value="Chromosome"/>
</dbReference>
<evidence type="ECO:0000313" key="3">
    <source>
        <dbReference type="Proteomes" id="UP000029661"/>
    </source>
</evidence>
<dbReference type="CDD" id="cd02440">
    <property type="entry name" value="AdoMet_MTases"/>
    <property type="match status" value="1"/>
</dbReference>
<dbReference type="OrthoDB" id="57427at2157"/>
<dbReference type="GeneID" id="24793344"/>
<dbReference type="Pfam" id="PF08242">
    <property type="entry name" value="Methyltransf_12"/>
    <property type="match status" value="1"/>
</dbReference>
<dbReference type="SUPFAM" id="SSF53335">
    <property type="entry name" value="S-adenosyl-L-methionine-dependent methyltransferases"/>
    <property type="match status" value="1"/>
</dbReference>
<gene>
    <name evidence="2" type="ORF">BRM9_2172</name>
</gene>